<dbReference type="Proteomes" id="UP000257109">
    <property type="component" value="Unassembled WGS sequence"/>
</dbReference>
<accession>A0A371GH23</accession>
<dbReference type="EMBL" id="QJKJ01005548">
    <property type="protein sequence ID" value="RDX89875.1"/>
    <property type="molecule type" value="Genomic_DNA"/>
</dbReference>
<feature type="non-terminal residue" evidence="1">
    <location>
        <position position="1"/>
    </location>
</feature>
<evidence type="ECO:0000313" key="1">
    <source>
        <dbReference type="EMBL" id="RDX89875.1"/>
    </source>
</evidence>
<reference evidence="1" key="1">
    <citation type="submission" date="2018-05" db="EMBL/GenBank/DDBJ databases">
        <title>Draft genome of Mucuna pruriens seed.</title>
        <authorList>
            <person name="Nnadi N.E."/>
            <person name="Vos R."/>
            <person name="Hasami M.H."/>
            <person name="Devisetty U.K."/>
            <person name="Aguiy J.C."/>
        </authorList>
    </citation>
    <scope>NUCLEOTIDE SEQUENCE [LARGE SCALE GENOMIC DNA]</scope>
    <source>
        <strain evidence="1">JCA_2017</strain>
    </source>
</reference>
<protein>
    <submittedName>
        <fullName evidence="1">Uncharacterized protein</fullName>
    </submittedName>
</protein>
<proteinExistence type="predicted"/>
<organism evidence="1 2">
    <name type="scientific">Mucuna pruriens</name>
    <name type="common">Velvet bean</name>
    <name type="synonym">Dolichos pruriens</name>
    <dbReference type="NCBI Taxonomy" id="157652"/>
    <lineage>
        <taxon>Eukaryota</taxon>
        <taxon>Viridiplantae</taxon>
        <taxon>Streptophyta</taxon>
        <taxon>Embryophyta</taxon>
        <taxon>Tracheophyta</taxon>
        <taxon>Spermatophyta</taxon>
        <taxon>Magnoliopsida</taxon>
        <taxon>eudicotyledons</taxon>
        <taxon>Gunneridae</taxon>
        <taxon>Pentapetalae</taxon>
        <taxon>rosids</taxon>
        <taxon>fabids</taxon>
        <taxon>Fabales</taxon>
        <taxon>Fabaceae</taxon>
        <taxon>Papilionoideae</taxon>
        <taxon>50 kb inversion clade</taxon>
        <taxon>NPAAA clade</taxon>
        <taxon>indigoferoid/millettioid clade</taxon>
        <taxon>Phaseoleae</taxon>
        <taxon>Mucuna</taxon>
    </lineage>
</organism>
<dbReference type="AlphaFoldDB" id="A0A371GH23"/>
<name>A0A371GH23_MUCPR</name>
<keyword evidence="2" id="KW-1185">Reference proteome</keyword>
<sequence length="84" mass="9431">MTLAEEIGAQVLTTKSDSQLVTGQRPIVNKILGHGEKAGILLQKLHPLACAQSMWIYYPSWLVRKRRDSTGWSSKTQLVDRPLN</sequence>
<gene>
    <name evidence="1" type="ORF">CR513_28332</name>
</gene>
<evidence type="ECO:0000313" key="2">
    <source>
        <dbReference type="Proteomes" id="UP000257109"/>
    </source>
</evidence>
<comment type="caution">
    <text evidence="1">The sequence shown here is derived from an EMBL/GenBank/DDBJ whole genome shotgun (WGS) entry which is preliminary data.</text>
</comment>